<dbReference type="Proteomes" id="UP000501063">
    <property type="component" value="Plasmid pPniHBP1_1"/>
</dbReference>
<reference evidence="1 2" key="1">
    <citation type="submission" date="2020-02" db="EMBL/GenBank/DDBJ databases">
        <title>Integrative conjugative elements (ICEs) and plasmids drive adaptation of Pseudomonas nitroreducens strain HBP1 to wastewater environment.</title>
        <authorList>
            <person name="Sentchilo V."/>
            <person name="Carraro N."/>
            <person name="Bertelli C."/>
            <person name="van der Meer J.R."/>
        </authorList>
    </citation>
    <scope>NUCLEOTIDE SEQUENCE [LARGE SCALE GENOMIC DNA]</scope>
    <source>
        <strain evidence="1 2">HBP1</strain>
        <plasmid evidence="2">ppnihbp1_1</plasmid>
    </source>
</reference>
<keyword evidence="1" id="KW-0614">Plasmid</keyword>
<dbReference type="RefSeq" id="WP_017519797.1">
    <property type="nucleotide sequence ID" value="NZ_CP049142.1"/>
</dbReference>
<protein>
    <submittedName>
        <fullName evidence="1">AsnC family protein</fullName>
    </submittedName>
</protein>
<sequence length="144" mass="16418">MKHRQYEDSELLMVIDGIYFGTTWEQGRLAALRGMTLGDNPEEPDTVNHDEWKKGFVHGSVTDQKSEGVVEKIEMIGFLPTIEVQVLPERSFWAVLNNLQIDCSLTVTQLARRAGVSEEQLCERMMIFGFFDPDSVPMHMRVAV</sequence>
<geneLocation type="plasmid" evidence="2">
    <name>ppnihbp1_1</name>
</geneLocation>
<proteinExistence type="predicted"/>
<organism evidence="1 2">
    <name type="scientific">Pseudomonas nitroreducens</name>
    <dbReference type="NCBI Taxonomy" id="46680"/>
    <lineage>
        <taxon>Bacteria</taxon>
        <taxon>Pseudomonadati</taxon>
        <taxon>Pseudomonadota</taxon>
        <taxon>Gammaproteobacteria</taxon>
        <taxon>Pseudomonadales</taxon>
        <taxon>Pseudomonadaceae</taxon>
        <taxon>Pseudomonas</taxon>
    </lineage>
</organism>
<evidence type="ECO:0000313" key="2">
    <source>
        <dbReference type="Proteomes" id="UP000501063"/>
    </source>
</evidence>
<gene>
    <name evidence="1" type="ORF">G5B91_33610</name>
</gene>
<dbReference type="KEGG" id="pnt:G5B91_33610"/>
<evidence type="ECO:0000313" key="1">
    <source>
        <dbReference type="EMBL" id="QIE91294.1"/>
    </source>
</evidence>
<dbReference type="AlphaFoldDB" id="A0A6G6J7R7"/>
<dbReference type="EMBL" id="CP049142">
    <property type="protein sequence ID" value="QIE91294.1"/>
    <property type="molecule type" value="Genomic_DNA"/>
</dbReference>
<name>A0A6G6J7R7_PSENT</name>
<accession>A0A6G6J7R7</accession>